<dbReference type="Pfam" id="PF08522">
    <property type="entry name" value="BT_3987-like_N"/>
    <property type="match status" value="1"/>
</dbReference>
<dbReference type="AlphaFoldDB" id="A0A174H4R4"/>
<dbReference type="Proteomes" id="UP000095657">
    <property type="component" value="Unassembled WGS sequence"/>
</dbReference>
<dbReference type="Gene3D" id="2.60.40.1510">
    <property type="entry name" value="ntegrin, alpha v. Chain A, domain 3"/>
    <property type="match status" value="1"/>
</dbReference>
<organism evidence="3 4">
    <name type="scientific">Bacteroides caccae</name>
    <dbReference type="NCBI Taxonomy" id="47678"/>
    <lineage>
        <taxon>Bacteria</taxon>
        <taxon>Pseudomonadati</taxon>
        <taxon>Bacteroidota</taxon>
        <taxon>Bacteroidia</taxon>
        <taxon>Bacteroidales</taxon>
        <taxon>Bacteroidaceae</taxon>
        <taxon>Bacteroides</taxon>
    </lineage>
</organism>
<dbReference type="RefSeq" id="WP_055170097.1">
    <property type="nucleotide sequence ID" value="NZ_CZAI01000001.1"/>
</dbReference>
<feature type="domain" description="BT-3987-like N-terminal" evidence="2">
    <location>
        <begin position="78"/>
        <end position="163"/>
    </location>
</feature>
<evidence type="ECO:0000256" key="1">
    <source>
        <dbReference type="SAM" id="SignalP"/>
    </source>
</evidence>
<dbReference type="PROSITE" id="PS51257">
    <property type="entry name" value="PROKAR_LIPOPROTEIN"/>
    <property type="match status" value="1"/>
</dbReference>
<dbReference type="InterPro" id="IPR013728">
    <property type="entry name" value="BT_3987-like_N"/>
</dbReference>
<protein>
    <recommendedName>
        <fullName evidence="2">BT-3987-like N-terminal domain-containing protein</fullName>
    </recommendedName>
</protein>
<name>A0A174H4R4_9BACE</name>
<feature type="chain" id="PRO_5008023106" description="BT-3987-like N-terminal domain-containing protein" evidence="1">
    <location>
        <begin position="19"/>
        <end position="326"/>
    </location>
</feature>
<accession>A0A174H4R4</accession>
<proteinExistence type="predicted"/>
<dbReference type="Gene3D" id="2.60.120.260">
    <property type="entry name" value="Galactose-binding domain-like"/>
    <property type="match status" value="1"/>
</dbReference>
<dbReference type="EMBL" id="CZAI01000001">
    <property type="protein sequence ID" value="CUO69231.1"/>
    <property type="molecule type" value="Genomic_DNA"/>
</dbReference>
<evidence type="ECO:0000313" key="3">
    <source>
        <dbReference type="EMBL" id="CUO69231.1"/>
    </source>
</evidence>
<evidence type="ECO:0000259" key="2">
    <source>
        <dbReference type="Pfam" id="PF08522"/>
    </source>
</evidence>
<sequence length="326" mass="36536">MKKIIQLLYILFAVAAFSACSDDNQGEVVSQDLSYQLDANYVFVDIPEKFLFDPSNILYLEGKTVMKLNAKSDGKQTTITEGTEFTFNVKLKKALNQNVKVRLKKNLDLLEGHTLTEFPDEAFELNDAIITAGSREGTITLNITNPDILNKLPGYVLPLRLEFVDAVSGVKISKQSYNVLIEINLKLEKDNIDPSNDEITGEYFNNNVVFESNKSDGLEFLYDGKKSGNTWYPNKNTFLTMTFPELTRILGVRINFDTGYYSLGSLNVYADEGNGFISYGKLTRNANGTIYLKFKEPADIRALKFDGMLTTSGGTGPDIYEITFIK</sequence>
<reference evidence="3 4" key="1">
    <citation type="submission" date="2015-09" db="EMBL/GenBank/DDBJ databases">
        <authorList>
            <consortium name="Pathogen Informatics"/>
        </authorList>
    </citation>
    <scope>NUCLEOTIDE SEQUENCE [LARGE SCALE GENOMIC DNA]</scope>
    <source>
        <strain evidence="3 4">2789STDY5834880</strain>
    </source>
</reference>
<gene>
    <name evidence="3" type="ORF">ERS852494_00533</name>
</gene>
<dbReference type="STRING" id="47678.ERS852494_00533"/>
<feature type="signal peptide" evidence="1">
    <location>
        <begin position="1"/>
        <end position="18"/>
    </location>
</feature>
<keyword evidence="1" id="KW-0732">Signal</keyword>
<evidence type="ECO:0000313" key="4">
    <source>
        <dbReference type="Proteomes" id="UP000095657"/>
    </source>
</evidence>